<dbReference type="GO" id="GO:0046872">
    <property type="term" value="F:metal ion binding"/>
    <property type="evidence" value="ECO:0007669"/>
    <property type="project" value="UniProtKB-KW"/>
</dbReference>
<dbReference type="PANTHER" id="PTHR30575:SF3">
    <property type="entry name" value="PEPTIDASE M20 DIMERISATION DOMAIN-CONTAINING PROTEIN"/>
    <property type="match status" value="1"/>
</dbReference>
<organism evidence="3 4">
    <name type="scientific">Candidatus Egerieimonas intestinavium</name>
    <dbReference type="NCBI Taxonomy" id="2840777"/>
    <lineage>
        <taxon>Bacteria</taxon>
        <taxon>Bacillati</taxon>
        <taxon>Bacillota</taxon>
        <taxon>Clostridia</taxon>
        <taxon>Lachnospirales</taxon>
        <taxon>Lachnospiraceae</taxon>
        <taxon>Lachnospiraceae incertae sedis</taxon>
        <taxon>Candidatus Egerieimonas</taxon>
    </lineage>
</organism>
<comment type="cofactor">
    <cofactor evidence="1">
        <name>Mn(2+)</name>
        <dbReference type="ChEBI" id="CHEBI:29035"/>
    </cofactor>
    <text evidence="1">The Mn(2+) ion enhances activity.</text>
</comment>
<dbReference type="SUPFAM" id="SSF55031">
    <property type="entry name" value="Bacterial exopeptidase dimerisation domain"/>
    <property type="match status" value="1"/>
</dbReference>
<feature type="binding site" evidence="1">
    <location>
        <position position="151"/>
    </location>
    <ligand>
        <name>Mn(2+)</name>
        <dbReference type="ChEBI" id="CHEBI:29035"/>
        <label>2</label>
    </ligand>
</feature>
<dbReference type="NCBIfam" id="TIGR01891">
    <property type="entry name" value="amidohydrolases"/>
    <property type="match status" value="1"/>
</dbReference>
<dbReference type="GO" id="GO:0071713">
    <property type="term" value="F:para-aminobenzoyl-glutamate hydrolase activity"/>
    <property type="evidence" value="ECO:0007669"/>
    <property type="project" value="TreeGrafter"/>
</dbReference>
<accession>A0A9D1EIP6</accession>
<dbReference type="InterPro" id="IPR011650">
    <property type="entry name" value="Peptidase_M20_dimer"/>
</dbReference>
<feature type="binding site" evidence="1">
    <location>
        <position position="149"/>
    </location>
    <ligand>
        <name>Mn(2+)</name>
        <dbReference type="ChEBI" id="CHEBI:29035"/>
        <label>2</label>
    </ligand>
</feature>
<feature type="binding site" evidence="1">
    <location>
        <position position="407"/>
    </location>
    <ligand>
        <name>Mn(2+)</name>
        <dbReference type="ChEBI" id="CHEBI:29035"/>
        <label>2</label>
    </ligand>
</feature>
<protein>
    <submittedName>
        <fullName evidence="3">Amidohydrolase</fullName>
    </submittedName>
</protein>
<evidence type="ECO:0000256" key="1">
    <source>
        <dbReference type="PIRSR" id="PIRSR005962-1"/>
    </source>
</evidence>
<evidence type="ECO:0000313" key="4">
    <source>
        <dbReference type="Proteomes" id="UP000886841"/>
    </source>
</evidence>
<dbReference type="Proteomes" id="UP000886841">
    <property type="component" value="Unassembled WGS sequence"/>
</dbReference>
<dbReference type="EMBL" id="DVHU01000043">
    <property type="protein sequence ID" value="HIR92720.1"/>
    <property type="molecule type" value="Genomic_DNA"/>
</dbReference>
<name>A0A9D1EIP6_9FIRM</name>
<feature type="domain" description="Peptidase M20 dimerisation" evidence="2">
    <location>
        <begin position="234"/>
        <end position="325"/>
    </location>
</feature>
<dbReference type="Pfam" id="PF07687">
    <property type="entry name" value="M20_dimer"/>
    <property type="match status" value="1"/>
</dbReference>
<dbReference type="InterPro" id="IPR002933">
    <property type="entry name" value="Peptidase_M20"/>
</dbReference>
<feature type="binding site" evidence="1">
    <location>
        <position position="185"/>
    </location>
    <ligand>
        <name>Mn(2+)</name>
        <dbReference type="ChEBI" id="CHEBI:29035"/>
        <label>2</label>
    </ligand>
</feature>
<dbReference type="InterPro" id="IPR017439">
    <property type="entry name" value="Amidohydrolase"/>
</dbReference>
<keyword evidence="1" id="KW-0479">Metal-binding</keyword>
<dbReference type="InterPro" id="IPR036264">
    <property type="entry name" value="Bact_exopeptidase_dim_dom"/>
</dbReference>
<evidence type="ECO:0000259" key="2">
    <source>
        <dbReference type="Pfam" id="PF07687"/>
    </source>
</evidence>
<dbReference type="GO" id="GO:0005737">
    <property type="term" value="C:cytoplasm"/>
    <property type="evidence" value="ECO:0007669"/>
    <property type="project" value="TreeGrafter"/>
</dbReference>
<dbReference type="SUPFAM" id="SSF53187">
    <property type="entry name" value="Zn-dependent exopeptidases"/>
    <property type="match status" value="1"/>
</dbReference>
<reference evidence="3" key="2">
    <citation type="journal article" date="2021" name="PeerJ">
        <title>Extensive microbial diversity within the chicken gut microbiome revealed by metagenomics and culture.</title>
        <authorList>
            <person name="Gilroy R."/>
            <person name="Ravi A."/>
            <person name="Getino M."/>
            <person name="Pursley I."/>
            <person name="Horton D.L."/>
            <person name="Alikhan N.F."/>
            <person name="Baker D."/>
            <person name="Gharbi K."/>
            <person name="Hall N."/>
            <person name="Watson M."/>
            <person name="Adriaenssens E.M."/>
            <person name="Foster-Nyarko E."/>
            <person name="Jarju S."/>
            <person name="Secka A."/>
            <person name="Antonio M."/>
            <person name="Oren A."/>
            <person name="Chaudhuri R.R."/>
            <person name="La Ragione R."/>
            <person name="Hildebrand F."/>
            <person name="Pallen M.J."/>
        </authorList>
    </citation>
    <scope>NUCLEOTIDE SEQUENCE</scope>
    <source>
        <strain evidence="3">ChiSxjej1B13-7041</strain>
    </source>
</reference>
<proteinExistence type="predicted"/>
<dbReference type="GO" id="GO:0016805">
    <property type="term" value="F:dipeptidase activity"/>
    <property type="evidence" value="ECO:0007669"/>
    <property type="project" value="TreeGrafter"/>
</dbReference>
<evidence type="ECO:0000313" key="3">
    <source>
        <dbReference type="EMBL" id="HIR92720.1"/>
    </source>
</evidence>
<dbReference type="PANTHER" id="PTHR30575">
    <property type="entry name" value="PEPTIDASE M20"/>
    <property type="match status" value="1"/>
</dbReference>
<keyword evidence="1" id="KW-0464">Manganese</keyword>
<comment type="caution">
    <text evidence="3">The sequence shown here is derived from an EMBL/GenBank/DDBJ whole genome shotgun (WGS) entry which is preliminary data.</text>
</comment>
<sequence>MYDEIIKQSEELADQLKEWRRDFHRHPELGWMEMRTSSLIARRLKEMGYEQVLVGPDVCLDESRMGLPSQEDLEEHYRWAEENGADPEFLPATRGGFTGVVATLPCGEGPTVALRFDIDALPILEADEEGHFPFDNNFRSQCDGVMHACGHDGHTTIGLGTAQVLMNCRSQLHGTVKLIFQPSEEGVRGAKSIVDHGHLDGVDYVLGAHLSGDVNTTAPYVGAGDGLSLATTKMDVTFTGATTHAAVSPHLGRYAMLAAATAVMNLHAIPRHGEAPTRVNVGKITGGTGRNIVCDQVTLEMEVRGTSSAANDYMFDYAKRIVEQAAAMHGCSCQIKLMGAAKCGSNSPQLAEQVLSVCREQVNLPAKPLEGGIPGSEDYSYMSDYVTSHGGQSCYFNNLVPCAGSFHNRLFDFDERALVNGVKAFSGVTAYLLK</sequence>
<dbReference type="InterPro" id="IPR052030">
    <property type="entry name" value="Peptidase_M20/M20A_hydrolases"/>
</dbReference>
<dbReference type="Gene3D" id="3.40.630.10">
    <property type="entry name" value="Zn peptidases"/>
    <property type="match status" value="1"/>
</dbReference>
<dbReference type="AlphaFoldDB" id="A0A9D1EIP6"/>
<dbReference type="GO" id="GO:0046657">
    <property type="term" value="P:folic acid catabolic process"/>
    <property type="evidence" value="ECO:0007669"/>
    <property type="project" value="TreeGrafter"/>
</dbReference>
<reference evidence="3" key="1">
    <citation type="submission" date="2020-10" db="EMBL/GenBank/DDBJ databases">
        <authorList>
            <person name="Gilroy R."/>
        </authorList>
    </citation>
    <scope>NUCLEOTIDE SEQUENCE</scope>
    <source>
        <strain evidence="3">ChiSxjej1B13-7041</strain>
    </source>
</reference>
<gene>
    <name evidence="3" type="ORF">IAB98_04795</name>
</gene>
<feature type="binding site" evidence="1">
    <location>
        <position position="209"/>
    </location>
    <ligand>
        <name>Mn(2+)</name>
        <dbReference type="ChEBI" id="CHEBI:29035"/>
        <label>2</label>
    </ligand>
</feature>
<dbReference type="PIRSF" id="PIRSF005962">
    <property type="entry name" value="Pept_M20D_amidohydro"/>
    <property type="match status" value="1"/>
</dbReference>
<dbReference type="Pfam" id="PF01546">
    <property type="entry name" value="Peptidase_M20"/>
    <property type="match status" value="1"/>
</dbReference>